<comment type="caution">
    <text evidence="1">The sequence shown here is derived from an EMBL/GenBank/DDBJ whole genome shotgun (WGS) entry which is preliminary data.</text>
</comment>
<dbReference type="Gene3D" id="3.40.50.11690">
    <property type="entry name" value="Cell division protein FtsQ/DivIB"/>
    <property type="match status" value="1"/>
</dbReference>
<dbReference type="Pfam" id="PF08478">
    <property type="entry name" value="POTRA_1"/>
    <property type="match status" value="1"/>
</dbReference>
<dbReference type="InterPro" id="IPR034746">
    <property type="entry name" value="POTRA"/>
</dbReference>
<dbReference type="EMBL" id="JBEVCJ010000002">
    <property type="protein sequence ID" value="MET1254042.1"/>
    <property type="molecule type" value="Genomic_DNA"/>
</dbReference>
<sequence length="264" mass="30784">MSKMAVRKKSKSPQRFSFKPVAVDWPKIKLVGAITGILAIVGIIGQMIKASYHLWPIEKVIIQGDFTYMQQSNLVALVNELPEKGMLFVDLNYLQAQAQQIDWIKRVEVQKIWPETLVFHVEEHMPVARFNQRVLTQHGEIINIAKGDFRFEHFPQVAIASEVDKQNYYPMIWREFKTYKKQFELIELELLGVTIDQASNWHMQFVEGINLNLGRKDRKARVTRLVNVYSAIVDKEKIKSIDLRYHNGLAVEWFENQSKENIKG</sequence>
<gene>
    <name evidence="1" type="ORF">ABVT43_02775</name>
</gene>
<dbReference type="InterPro" id="IPR013685">
    <property type="entry name" value="POTRA_FtsQ_type"/>
</dbReference>
<reference evidence="1 2" key="1">
    <citation type="submission" date="2024-06" db="EMBL/GenBank/DDBJ databases">
        <authorList>
            <person name="Li F."/>
        </authorList>
    </citation>
    <scope>NUCLEOTIDE SEQUENCE [LARGE SCALE GENOMIC DNA]</scope>
    <source>
        <strain evidence="1 2">GXAS 311</strain>
    </source>
</reference>
<dbReference type="InterPro" id="IPR045335">
    <property type="entry name" value="FtsQ_C_sf"/>
</dbReference>
<dbReference type="Gene3D" id="3.10.20.310">
    <property type="entry name" value="membrane protein fhac"/>
    <property type="match status" value="1"/>
</dbReference>
<protein>
    <submittedName>
        <fullName evidence="1">FtsQ-type POTRA domain-containing protein</fullName>
    </submittedName>
</protein>
<evidence type="ECO:0000313" key="1">
    <source>
        <dbReference type="EMBL" id="MET1254042.1"/>
    </source>
</evidence>
<dbReference type="Pfam" id="PF03799">
    <property type="entry name" value="FtsQ_DivIB_C"/>
    <property type="match status" value="1"/>
</dbReference>
<dbReference type="PANTHER" id="PTHR35851:SF1">
    <property type="entry name" value="CELL DIVISION PROTEIN FTSQ"/>
    <property type="match status" value="1"/>
</dbReference>
<dbReference type="InterPro" id="IPR026579">
    <property type="entry name" value="FtsQ"/>
</dbReference>
<organism evidence="1 2">
    <name type="scientific">Aliikangiella maris</name>
    <dbReference type="NCBI Taxonomy" id="3162458"/>
    <lineage>
        <taxon>Bacteria</taxon>
        <taxon>Pseudomonadati</taxon>
        <taxon>Pseudomonadota</taxon>
        <taxon>Gammaproteobacteria</taxon>
        <taxon>Oceanospirillales</taxon>
        <taxon>Pleioneaceae</taxon>
        <taxon>Aliikangiella</taxon>
    </lineage>
</organism>
<accession>A0ABV2BQ32</accession>
<dbReference type="InterPro" id="IPR005548">
    <property type="entry name" value="Cell_div_FtsQ/DivIB_C"/>
</dbReference>
<dbReference type="PANTHER" id="PTHR35851">
    <property type="entry name" value="CELL DIVISION PROTEIN FTSQ"/>
    <property type="match status" value="1"/>
</dbReference>
<keyword evidence="2" id="KW-1185">Reference proteome</keyword>
<dbReference type="PROSITE" id="PS51779">
    <property type="entry name" value="POTRA"/>
    <property type="match status" value="1"/>
</dbReference>
<name>A0ABV2BQ32_9GAMM</name>
<evidence type="ECO:0000313" key="2">
    <source>
        <dbReference type="Proteomes" id="UP001548189"/>
    </source>
</evidence>
<dbReference type="Proteomes" id="UP001548189">
    <property type="component" value="Unassembled WGS sequence"/>
</dbReference>
<proteinExistence type="predicted"/>